<evidence type="ECO:0000256" key="8">
    <source>
        <dbReference type="SAM" id="Phobius"/>
    </source>
</evidence>
<dbReference type="Proteomes" id="UP001154282">
    <property type="component" value="Unassembled WGS sequence"/>
</dbReference>
<evidence type="ECO:0000256" key="6">
    <source>
        <dbReference type="ARBA" id="ARBA00023157"/>
    </source>
</evidence>
<dbReference type="PANTHER" id="PTHR33109">
    <property type="entry name" value="EPIDERMAL PATTERNING FACTOR-LIKE PROTEIN 4"/>
    <property type="match status" value="1"/>
</dbReference>
<evidence type="ECO:0000256" key="2">
    <source>
        <dbReference type="ARBA" id="ARBA00008127"/>
    </source>
</evidence>
<dbReference type="PANTHER" id="PTHR33109:SF7">
    <property type="entry name" value="EPIDERMAL PATTERNING FACTOR-LIKE PROTEIN 2"/>
    <property type="match status" value="1"/>
</dbReference>
<dbReference type="InterPro" id="IPR039455">
    <property type="entry name" value="EPFL"/>
</dbReference>
<keyword evidence="10" id="KW-1185">Reference proteome</keyword>
<keyword evidence="6" id="KW-1015">Disulfide bond</keyword>
<evidence type="ECO:0000313" key="10">
    <source>
        <dbReference type="Proteomes" id="UP001154282"/>
    </source>
</evidence>
<dbReference type="Pfam" id="PF17181">
    <property type="entry name" value="EPF"/>
    <property type="match status" value="1"/>
</dbReference>
<evidence type="ECO:0000256" key="4">
    <source>
        <dbReference type="ARBA" id="ARBA00022525"/>
    </source>
</evidence>
<evidence type="ECO:0000256" key="7">
    <source>
        <dbReference type="RuleBase" id="RU367102"/>
    </source>
</evidence>
<keyword evidence="4 7" id="KW-0964">Secreted</keyword>
<name>A0AAV0P1K4_9ROSI</name>
<accession>A0AAV0P1K4</accession>
<keyword evidence="8" id="KW-0812">Transmembrane</keyword>
<dbReference type="GO" id="GO:0010052">
    <property type="term" value="P:guard cell differentiation"/>
    <property type="evidence" value="ECO:0007669"/>
    <property type="project" value="UniProtKB-UniRule"/>
</dbReference>
<keyword evidence="3 7" id="KW-0217">Developmental protein</keyword>
<evidence type="ECO:0000256" key="3">
    <source>
        <dbReference type="ARBA" id="ARBA00022473"/>
    </source>
</evidence>
<dbReference type="AlphaFoldDB" id="A0AAV0P1K4"/>
<comment type="similarity">
    <text evidence="2 7">Belongs to the plant cysteine rich small secretory peptide family. Epidermal patterning factor subfamily.</text>
</comment>
<comment type="function">
    <text evidence="7">Controls stomatal patterning.</text>
</comment>
<sequence>MGSDQFCFCCHRKKQLIFSLLVLLISSVIFVRFQTEGRAISKLLEVNGVGEEEGKFMVRSKTIGSRPPKCDNRCGSCGGHCEAVQVPVTTMQGRKPGRSSRFSVAYTSRGEDYSNYKPMSWKCKCGNSIFNP</sequence>
<protein>
    <recommendedName>
        <fullName evidence="7">Epidermal patterning factor-like protein</fullName>
    </recommendedName>
</protein>
<dbReference type="GO" id="GO:0005576">
    <property type="term" value="C:extracellular region"/>
    <property type="evidence" value="ECO:0007669"/>
    <property type="project" value="UniProtKB-SubCell"/>
</dbReference>
<gene>
    <name evidence="9" type="ORF">LITE_LOCUS36097</name>
</gene>
<reference evidence="9" key="1">
    <citation type="submission" date="2022-08" db="EMBL/GenBank/DDBJ databases">
        <authorList>
            <person name="Gutierrez-Valencia J."/>
        </authorList>
    </citation>
    <scope>NUCLEOTIDE SEQUENCE</scope>
</reference>
<keyword evidence="5" id="KW-0732">Signal</keyword>
<feature type="transmembrane region" description="Helical" evidence="8">
    <location>
        <begin position="16"/>
        <end position="33"/>
    </location>
</feature>
<comment type="caution">
    <text evidence="9">The sequence shown here is derived from an EMBL/GenBank/DDBJ whole genome shotgun (WGS) entry which is preliminary data.</text>
</comment>
<proteinExistence type="inferred from homology"/>
<evidence type="ECO:0000313" key="9">
    <source>
        <dbReference type="EMBL" id="CAI0464226.1"/>
    </source>
</evidence>
<evidence type="ECO:0000256" key="1">
    <source>
        <dbReference type="ARBA" id="ARBA00004613"/>
    </source>
</evidence>
<evidence type="ECO:0000256" key="5">
    <source>
        <dbReference type="ARBA" id="ARBA00022729"/>
    </source>
</evidence>
<comment type="subcellular location">
    <subcellularLocation>
        <location evidence="1 7">Secreted</location>
    </subcellularLocation>
</comment>
<keyword evidence="8" id="KW-1133">Transmembrane helix</keyword>
<keyword evidence="8" id="KW-0472">Membrane</keyword>
<dbReference type="EMBL" id="CAMGYJ010000008">
    <property type="protein sequence ID" value="CAI0464226.1"/>
    <property type="molecule type" value="Genomic_DNA"/>
</dbReference>
<organism evidence="9 10">
    <name type="scientific">Linum tenue</name>
    <dbReference type="NCBI Taxonomy" id="586396"/>
    <lineage>
        <taxon>Eukaryota</taxon>
        <taxon>Viridiplantae</taxon>
        <taxon>Streptophyta</taxon>
        <taxon>Embryophyta</taxon>
        <taxon>Tracheophyta</taxon>
        <taxon>Spermatophyta</taxon>
        <taxon>Magnoliopsida</taxon>
        <taxon>eudicotyledons</taxon>
        <taxon>Gunneridae</taxon>
        <taxon>Pentapetalae</taxon>
        <taxon>rosids</taxon>
        <taxon>fabids</taxon>
        <taxon>Malpighiales</taxon>
        <taxon>Linaceae</taxon>
        <taxon>Linum</taxon>
    </lineage>
</organism>